<evidence type="ECO:0000313" key="3">
    <source>
        <dbReference type="Proteomes" id="UP000321922"/>
    </source>
</evidence>
<evidence type="ECO:0000313" key="2">
    <source>
        <dbReference type="EMBL" id="GEM75516.1"/>
    </source>
</evidence>
<protein>
    <recommendedName>
        <fullName evidence="4">Hemolysin</fullName>
    </recommendedName>
</protein>
<keyword evidence="1" id="KW-0732">Signal</keyword>
<dbReference type="RefSeq" id="WP_039982607.1">
    <property type="nucleotide sequence ID" value="NZ_BAOJ01000123.1"/>
</dbReference>
<evidence type="ECO:0000256" key="1">
    <source>
        <dbReference type="SAM" id="SignalP"/>
    </source>
</evidence>
<reference evidence="2 3" key="1">
    <citation type="submission" date="2019-07" db="EMBL/GenBank/DDBJ databases">
        <title>Whole genome shotgun sequence of Vibrio sagamiensis NBRC 104589.</title>
        <authorList>
            <person name="Hosoyama A."/>
            <person name="Uohara A."/>
            <person name="Ohji S."/>
            <person name="Ichikawa N."/>
        </authorList>
    </citation>
    <scope>NUCLEOTIDE SEQUENCE [LARGE SCALE GENOMIC DNA]</scope>
    <source>
        <strain evidence="2 3">NBRC 104589</strain>
    </source>
</reference>
<accession>A0A511QEA4</accession>
<dbReference type="EMBL" id="BJXJ01000013">
    <property type="protein sequence ID" value="GEM75516.1"/>
    <property type="molecule type" value="Genomic_DNA"/>
</dbReference>
<evidence type="ECO:0008006" key="4">
    <source>
        <dbReference type="Google" id="ProtNLM"/>
    </source>
</evidence>
<sequence>MKLNKTLQMLFLLCPSLNSVYAAEASDLFKQELSVYSAHAQQLQSVKNIKSDEVRRYRFTGILNFAEYDSLHLNVGGLIDIIDKFNNLKDLNELFISTNDIMARAELQGSIKIVLPDENVVAEKEIVLWDSSTVYDSAAESVSFLQQYLYNVEFEAKGSLDLQNLTVSCNIVKHGDTVCSGKQVFNLSQVGVNEQMPDVLQDLPPIITPATKLVSGDHRTINTIQDLIDRVSELNLDPDQSMGEIVAMLPVVINLIRDASGVWVTNPSVALISDSQQKNSKQVHRSIKGNYQFINNGEVSRIEPYGQMYVLPSAHVISIADAAQYFADKYSDTPGVSEAINDALETMPDIIKNTQLPFDLVDVEPIQIFDQQFTENGDLRRHYEKNKLHWFAGYSHLVSDMFDGYPEQMVVFSNVWEKDDNLNLDDCLSRGYGFGFEALDFNSLDQQGFTGCGKNDRSEVEIKLTESKLHQPDDKPENYPWELDAQYYFVLGDGGDDAEPYGYAYFELPDGRHQALFRDDYRSASSSDMYFVNDRSFYTYKTKIKFTGPKDWTPSQAFPLLGSIYEADDTSGDDKYYDANDDIFAPTQEQMDVNSAEYGKYGDSCGNNGFHKIIRSANHDQHICVKLTLKPGSEKTDIIP</sequence>
<keyword evidence="3" id="KW-1185">Reference proteome</keyword>
<dbReference type="AlphaFoldDB" id="A0A511QEA4"/>
<name>A0A511QEA4_9VIBR</name>
<feature type="signal peptide" evidence="1">
    <location>
        <begin position="1"/>
        <end position="22"/>
    </location>
</feature>
<comment type="caution">
    <text evidence="2">The sequence shown here is derived from an EMBL/GenBank/DDBJ whole genome shotgun (WGS) entry which is preliminary data.</text>
</comment>
<organism evidence="2 3">
    <name type="scientific">Vibrio sagamiensis NBRC 104589</name>
    <dbReference type="NCBI Taxonomy" id="1219064"/>
    <lineage>
        <taxon>Bacteria</taxon>
        <taxon>Pseudomonadati</taxon>
        <taxon>Pseudomonadota</taxon>
        <taxon>Gammaproteobacteria</taxon>
        <taxon>Vibrionales</taxon>
        <taxon>Vibrionaceae</taxon>
        <taxon>Vibrio</taxon>
    </lineage>
</organism>
<dbReference type="Proteomes" id="UP000321922">
    <property type="component" value="Unassembled WGS sequence"/>
</dbReference>
<proteinExistence type="predicted"/>
<gene>
    <name evidence="2" type="ORF">VSA01S_16280</name>
</gene>
<feature type="chain" id="PRO_5022174145" description="Hemolysin" evidence="1">
    <location>
        <begin position="23"/>
        <end position="640"/>
    </location>
</feature>